<dbReference type="InterPro" id="IPR020846">
    <property type="entry name" value="MFS_dom"/>
</dbReference>
<dbReference type="EMBL" id="SMRP01000016">
    <property type="protein sequence ID" value="TDG20322.1"/>
    <property type="molecule type" value="Genomic_DNA"/>
</dbReference>
<proteinExistence type="predicted"/>
<protein>
    <submittedName>
        <fullName evidence="8">MFS transporter</fullName>
    </submittedName>
</protein>
<keyword evidence="9" id="KW-1185">Reference proteome</keyword>
<keyword evidence="2 6" id="KW-0812">Transmembrane</keyword>
<feature type="region of interest" description="Disordered" evidence="5">
    <location>
        <begin position="1"/>
        <end position="20"/>
    </location>
</feature>
<evidence type="ECO:0000259" key="7">
    <source>
        <dbReference type="PROSITE" id="PS50850"/>
    </source>
</evidence>
<dbReference type="GO" id="GO:0061513">
    <property type="term" value="F:glucose 6-phosphate:phosphate antiporter activity"/>
    <property type="evidence" value="ECO:0007669"/>
    <property type="project" value="TreeGrafter"/>
</dbReference>
<dbReference type="Pfam" id="PF07690">
    <property type="entry name" value="MFS_1"/>
    <property type="match status" value="1"/>
</dbReference>
<organism evidence="8 9">
    <name type="scientific">Paraburkholderia silviterrae</name>
    <dbReference type="NCBI Taxonomy" id="2528715"/>
    <lineage>
        <taxon>Bacteria</taxon>
        <taxon>Pseudomonadati</taxon>
        <taxon>Pseudomonadota</taxon>
        <taxon>Betaproteobacteria</taxon>
        <taxon>Burkholderiales</taxon>
        <taxon>Burkholderiaceae</taxon>
        <taxon>Paraburkholderia</taxon>
    </lineage>
</organism>
<dbReference type="Gene3D" id="1.20.1250.20">
    <property type="entry name" value="MFS general substrate transporter like domains"/>
    <property type="match status" value="2"/>
</dbReference>
<sequence>METALQKSIAKPNAPASSPRADIASFAPATTGSPQRYVQLLLLVLAAGGIYPLLYLRQVYQTTMLDVLHIDNTQLGYLYSVLGIVFFVSYLPSGWLADRVAPRLLICFSLIGTGALGLWYSTAPAFNVLLVIFCCWGLTTGLTFWASVLKRVRMIAAPNEQGRFFGLLDGGRGLVEALLATAALALFAAATGSGLGEAAGLRHVIYMYSFTCIALGAAMTFFKDPAPTPADAASKSADAAGANTHGSLWRDLRTLASIPQLWLMAAVVFCGYQIFWATYSFSAYLQQGELHMSVVAAGMVTTAKLWMRPIGGIGGGFLGDRFSNLRVLIWAMFLAVAGLVGLIVLPALRNMALLGAVVLFIGLMTYAIRGLYWTLLDYCAIPMRITGLAIGLVSLVGYSSDIFLPLVNGYFTEHYAGLLGYQFYFAYIAVIGALGGIAALVLKRMSHASPVSTLSESA</sequence>
<keyword evidence="4 6" id="KW-0472">Membrane</keyword>
<evidence type="ECO:0000313" key="8">
    <source>
        <dbReference type="EMBL" id="TDG20322.1"/>
    </source>
</evidence>
<dbReference type="SUPFAM" id="SSF103473">
    <property type="entry name" value="MFS general substrate transporter"/>
    <property type="match status" value="1"/>
</dbReference>
<feature type="transmembrane region" description="Helical" evidence="6">
    <location>
        <begin position="170"/>
        <end position="191"/>
    </location>
</feature>
<evidence type="ECO:0000256" key="6">
    <source>
        <dbReference type="SAM" id="Phobius"/>
    </source>
</evidence>
<accession>A0A4R5M4K6</accession>
<feature type="transmembrane region" description="Helical" evidence="6">
    <location>
        <begin position="203"/>
        <end position="222"/>
    </location>
</feature>
<evidence type="ECO:0000256" key="5">
    <source>
        <dbReference type="SAM" id="MobiDB-lite"/>
    </source>
</evidence>
<dbReference type="GO" id="GO:0012505">
    <property type="term" value="C:endomembrane system"/>
    <property type="evidence" value="ECO:0007669"/>
    <property type="project" value="UniProtKB-SubCell"/>
</dbReference>
<feature type="domain" description="Major facilitator superfamily (MFS) profile" evidence="7">
    <location>
        <begin position="37"/>
        <end position="447"/>
    </location>
</feature>
<dbReference type="InterPro" id="IPR036259">
    <property type="entry name" value="MFS_trans_sf"/>
</dbReference>
<feature type="transmembrane region" description="Helical" evidence="6">
    <location>
        <begin position="424"/>
        <end position="442"/>
    </location>
</feature>
<dbReference type="PANTHER" id="PTHR43826:SF3">
    <property type="entry name" value="GLUCOSE-6-PHOSPHATE EXCHANGER SLC37A4"/>
    <property type="match status" value="1"/>
</dbReference>
<dbReference type="OrthoDB" id="9773404at2"/>
<dbReference type="GO" id="GO:0016020">
    <property type="term" value="C:membrane"/>
    <property type="evidence" value="ECO:0007669"/>
    <property type="project" value="UniProtKB-ARBA"/>
</dbReference>
<dbReference type="AlphaFoldDB" id="A0A4R5M4K6"/>
<comment type="subcellular location">
    <subcellularLocation>
        <location evidence="1">Endomembrane system</location>
        <topology evidence="1">Multi-pass membrane protein</topology>
    </subcellularLocation>
</comment>
<feature type="transmembrane region" description="Helical" evidence="6">
    <location>
        <begin position="351"/>
        <end position="373"/>
    </location>
</feature>
<evidence type="ECO:0000256" key="4">
    <source>
        <dbReference type="ARBA" id="ARBA00023136"/>
    </source>
</evidence>
<dbReference type="InterPro" id="IPR011701">
    <property type="entry name" value="MFS"/>
</dbReference>
<feature type="transmembrane region" description="Helical" evidence="6">
    <location>
        <begin position="128"/>
        <end position="149"/>
    </location>
</feature>
<feature type="transmembrane region" description="Helical" evidence="6">
    <location>
        <begin position="290"/>
        <end position="307"/>
    </location>
</feature>
<evidence type="ECO:0000256" key="2">
    <source>
        <dbReference type="ARBA" id="ARBA00022692"/>
    </source>
</evidence>
<dbReference type="InterPro" id="IPR051337">
    <property type="entry name" value="OPA_Antiporter"/>
</dbReference>
<comment type="caution">
    <text evidence="8">The sequence shown here is derived from an EMBL/GenBank/DDBJ whole genome shotgun (WGS) entry which is preliminary data.</text>
</comment>
<reference evidence="8 9" key="1">
    <citation type="submission" date="2019-03" db="EMBL/GenBank/DDBJ databases">
        <title>Paraburkholderia sp. 4M-K11, isolated from subtropical forest soil.</title>
        <authorList>
            <person name="Gao Z.-H."/>
            <person name="Qiu L.-H."/>
        </authorList>
    </citation>
    <scope>NUCLEOTIDE SEQUENCE [LARGE SCALE GENOMIC DNA]</scope>
    <source>
        <strain evidence="8 9">4M-K11</strain>
    </source>
</reference>
<evidence type="ECO:0000256" key="1">
    <source>
        <dbReference type="ARBA" id="ARBA00004127"/>
    </source>
</evidence>
<feature type="transmembrane region" description="Helical" evidence="6">
    <location>
        <begin position="37"/>
        <end position="56"/>
    </location>
</feature>
<name>A0A4R5M4K6_9BURK</name>
<dbReference type="PANTHER" id="PTHR43826">
    <property type="entry name" value="GLUCOSE-6-PHOSPHATE EXCHANGER SLC37A4"/>
    <property type="match status" value="1"/>
</dbReference>
<evidence type="ECO:0000256" key="3">
    <source>
        <dbReference type="ARBA" id="ARBA00022989"/>
    </source>
</evidence>
<feature type="transmembrane region" description="Helical" evidence="6">
    <location>
        <begin position="76"/>
        <end position="97"/>
    </location>
</feature>
<gene>
    <name evidence="8" type="ORF">EYW47_26085</name>
</gene>
<feature type="transmembrane region" description="Helical" evidence="6">
    <location>
        <begin position="261"/>
        <end position="284"/>
    </location>
</feature>
<feature type="transmembrane region" description="Helical" evidence="6">
    <location>
        <begin position="385"/>
        <end position="404"/>
    </location>
</feature>
<dbReference type="CDD" id="cd06174">
    <property type="entry name" value="MFS"/>
    <property type="match status" value="1"/>
</dbReference>
<dbReference type="GO" id="GO:0035435">
    <property type="term" value="P:phosphate ion transmembrane transport"/>
    <property type="evidence" value="ECO:0007669"/>
    <property type="project" value="TreeGrafter"/>
</dbReference>
<dbReference type="PROSITE" id="PS50850">
    <property type="entry name" value="MFS"/>
    <property type="match status" value="1"/>
</dbReference>
<feature type="transmembrane region" description="Helical" evidence="6">
    <location>
        <begin position="104"/>
        <end position="122"/>
    </location>
</feature>
<keyword evidence="3 6" id="KW-1133">Transmembrane helix</keyword>
<feature type="transmembrane region" description="Helical" evidence="6">
    <location>
        <begin position="327"/>
        <end position="345"/>
    </location>
</feature>
<evidence type="ECO:0000313" key="9">
    <source>
        <dbReference type="Proteomes" id="UP000295722"/>
    </source>
</evidence>
<dbReference type="Proteomes" id="UP000295722">
    <property type="component" value="Unassembled WGS sequence"/>
</dbReference>